<dbReference type="Pfam" id="PF00047">
    <property type="entry name" value="ig"/>
    <property type="match status" value="1"/>
</dbReference>
<dbReference type="FunFam" id="2.60.40.10:FF:001347">
    <property type="entry name" value="Vascular endothelial growth factor receptor 1"/>
    <property type="match status" value="1"/>
</dbReference>
<dbReference type="GO" id="GO:0030154">
    <property type="term" value="P:cell differentiation"/>
    <property type="evidence" value="ECO:0007669"/>
    <property type="project" value="UniProtKB-KW"/>
</dbReference>
<evidence type="ECO:0000256" key="15">
    <source>
        <dbReference type="ARBA" id="ARBA00022777"/>
    </source>
</evidence>
<dbReference type="Pfam" id="PF17988">
    <property type="entry name" value="VEGFR-2_TMD"/>
    <property type="match status" value="1"/>
</dbReference>
<gene>
    <name evidence="35" type="primary">FLT1</name>
</gene>
<evidence type="ECO:0000256" key="11">
    <source>
        <dbReference type="ARBA" id="ARBA00022729"/>
    </source>
</evidence>
<feature type="domain" description="Ig-like" evidence="34">
    <location>
        <begin position="427"/>
        <end position="499"/>
    </location>
</feature>
<evidence type="ECO:0000256" key="10">
    <source>
        <dbReference type="ARBA" id="ARBA00022692"/>
    </source>
</evidence>
<dbReference type="GO" id="GO:0019838">
    <property type="term" value="F:growth factor binding"/>
    <property type="evidence" value="ECO:0007669"/>
    <property type="project" value="TreeGrafter"/>
</dbReference>
<feature type="domain" description="Ig-like" evidence="34">
    <location>
        <begin position="322"/>
        <end position="405"/>
    </location>
</feature>
<keyword evidence="20" id="KW-0829">Tyrosine-protein kinase</keyword>
<evidence type="ECO:0000313" key="35">
    <source>
        <dbReference type="Ensembl" id="ENSDNVP00000006345.1"/>
    </source>
</evidence>
<dbReference type="GO" id="GO:0046872">
    <property type="term" value="F:metal ion binding"/>
    <property type="evidence" value="ECO:0007669"/>
    <property type="project" value="UniProtKB-KW"/>
</dbReference>
<dbReference type="Ensembl" id="ENSDNVT00000007660.1">
    <property type="protein sequence ID" value="ENSDNVP00000006345.1"/>
    <property type="gene ID" value="ENSDNVG00000004547.1"/>
</dbReference>
<dbReference type="GO" id="GO:0005524">
    <property type="term" value="F:ATP binding"/>
    <property type="evidence" value="ECO:0007669"/>
    <property type="project" value="UniProtKB-UniRule"/>
</dbReference>
<evidence type="ECO:0000256" key="5">
    <source>
        <dbReference type="ARBA" id="ARBA00022475"/>
    </source>
</evidence>
<dbReference type="InterPro" id="IPR003598">
    <property type="entry name" value="Ig_sub2"/>
</dbReference>
<keyword evidence="29" id="KW-0460">Magnesium</keyword>
<dbReference type="Gene3D" id="3.30.200.20">
    <property type="entry name" value="Phosphorylase Kinase, domain 1"/>
    <property type="match status" value="1"/>
</dbReference>
<evidence type="ECO:0000256" key="9">
    <source>
        <dbReference type="ARBA" id="ARBA00022679"/>
    </source>
</evidence>
<dbReference type="InterPro" id="IPR013098">
    <property type="entry name" value="Ig_I-set"/>
</dbReference>
<evidence type="ECO:0000256" key="6">
    <source>
        <dbReference type="ARBA" id="ARBA00022500"/>
    </source>
</evidence>
<dbReference type="SUPFAM" id="SSF48726">
    <property type="entry name" value="Immunoglobulin"/>
    <property type="match status" value="7"/>
</dbReference>
<evidence type="ECO:0000256" key="1">
    <source>
        <dbReference type="ARBA" id="ARBA00004177"/>
    </source>
</evidence>
<evidence type="ECO:0000256" key="21">
    <source>
        <dbReference type="ARBA" id="ARBA00023157"/>
    </source>
</evidence>
<feature type="domain" description="Ig-like" evidence="34">
    <location>
        <begin position="112"/>
        <end position="203"/>
    </location>
</feature>
<keyword evidence="10 31" id="KW-0812">Transmembrane</keyword>
<evidence type="ECO:0000256" key="17">
    <source>
        <dbReference type="ARBA" id="ARBA00022840"/>
    </source>
</evidence>
<keyword evidence="16" id="KW-0221">Differentiation</keyword>
<dbReference type="Proteomes" id="UP000694423">
    <property type="component" value="Unplaced"/>
</dbReference>
<feature type="domain" description="Ig-like" evidence="34">
    <location>
        <begin position="634"/>
        <end position="726"/>
    </location>
</feature>
<dbReference type="SMART" id="SM00408">
    <property type="entry name" value="IGc2"/>
    <property type="match status" value="4"/>
</dbReference>
<dbReference type="Gene3D" id="1.10.510.10">
    <property type="entry name" value="Transferase(Phosphotransferase) domain 1"/>
    <property type="match status" value="1"/>
</dbReference>
<comment type="subcellular location">
    <subcellularLocation>
        <location evidence="2">Cell membrane</location>
        <topology evidence="2">Single-pass type I membrane protein</topology>
    </subcellularLocation>
    <subcellularLocation>
        <location evidence="1">Endosome</location>
    </subcellularLocation>
    <subcellularLocation>
        <location evidence="31">Membrane</location>
        <topology evidence="31">Single-pass type I membrane protein</topology>
    </subcellularLocation>
</comment>
<dbReference type="GO" id="GO:0005615">
    <property type="term" value="C:extracellular space"/>
    <property type="evidence" value="ECO:0007669"/>
    <property type="project" value="UniProtKB-ARBA"/>
</dbReference>
<dbReference type="Pfam" id="PF07714">
    <property type="entry name" value="PK_Tyr_Ser-Thr"/>
    <property type="match status" value="1"/>
</dbReference>
<protein>
    <recommendedName>
        <fullName evidence="26">Vascular endothelial growth factor receptor 1</fullName>
        <ecNumber evidence="3">2.7.10.1</ecNumber>
    </recommendedName>
</protein>
<dbReference type="InterPro" id="IPR055238">
    <property type="entry name" value="VEGFR1-3_N_Ig-like"/>
</dbReference>
<dbReference type="InterPro" id="IPR007110">
    <property type="entry name" value="Ig-like_dom"/>
</dbReference>
<evidence type="ECO:0000313" key="36">
    <source>
        <dbReference type="Proteomes" id="UP000694423"/>
    </source>
</evidence>
<dbReference type="SUPFAM" id="SSF56112">
    <property type="entry name" value="Protein kinase-like (PK-like)"/>
    <property type="match status" value="1"/>
</dbReference>
<keyword evidence="15" id="KW-0418">Kinase</keyword>
<keyword evidence="7" id="KW-0597">Phosphoprotein</keyword>
<dbReference type="InterPro" id="IPR036179">
    <property type="entry name" value="Ig-like_dom_sf"/>
</dbReference>
<keyword evidence="36" id="KW-1185">Reference proteome</keyword>
<dbReference type="InterPro" id="IPR017441">
    <property type="entry name" value="Protein_kinase_ATP_BS"/>
</dbReference>
<dbReference type="PIRSF" id="PIRSF000615">
    <property type="entry name" value="TyrPK_CSF1-R"/>
    <property type="match status" value="1"/>
</dbReference>
<evidence type="ECO:0000259" key="33">
    <source>
        <dbReference type="PROSITE" id="PS50011"/>
    </source>
</evidence>
<dbReference type="PROSITE" id="PS00240">
    <property type="entry name" value="RECEPTOR_TYR_KIN_III"/>
    <property type="match status" value="1"/>
</dbReference>
<dbReference type="GO" id="GO:0005768">
    <property type="term" value="C:endosome"/>
    <property type="evidence" value="ECO:0007669"/>
    <property type="project" value="UniProtKB-SubCell"/>
</dbReference>
<keyword evidence="21" id="KW-1015">Disulfide bond</keyword>
<dbReference type="InterPro" id="IPR003599">
    <property type="entry name" value="Ig_sub"/>
</dbReference>
<evidence type="ECO:0000256" key="3">
    <source>
        <dbReference type="ARBA" id="ARBA00011902"/>
    </source>
</evidence>
<evidence type="ECO:0000256" key="14">
    <source>
        <dbReference type="ARBA" id="ARBA00022753"/>
    </source>
</evidence>
<keyword evidence="6" id="KW-0145">Chemotaxis</keyword>
<feature type="binding site" evidence="29">
    <location>
        <position position="1101"/>
    </location>
    <ligand>
        <name>Mg(2+)</name>
        <dbReference type="ChEBI" id="CHEBI:18420"/>
    </ligand>
</feature>
<dbReference type="PRINTS" id="PR01833">
    <property type="entry name" value="VEGFRECEPTR1"/>
</dbReference>
<keyword evidence="5" id="KW-1003">Cell membrane</keyword>
<dbReference type="GO" id="GO:0001525">
    <property type="term" value="P:angiogenesis"/>
    <property type="evidence" value="ECO:0007669"/>
    <property type="project" value="UniProtKB-KW"/>
</dbReference>
<dbReference type="PROSITE" id="PS50835">
    <property type="entry name" value="IG_LIKE"/>
    <property type="match status" value="6"/>
</dbReference>
<dbReference type="InterPro" id="IPR050122">
    <property type="entry name" value="RTK"/>
</dbReference>
<evidence type="ECO:0000256" key="29">
    <source>
        <dbReference type="PIRSR" id="PIRSR000615-3"/>
    </source>
</evidence>
<dbReference type="FunFam" id="3.30.200.20:FF:000041">
    <property type="entry name" value="Vascular endothelial growth factor receptor 2"/>
    <property type="match status" value="1"/>
</dbReference>
<dbReference type="InterPro" id="IPR055229">
    <property type="entry name" value="VEGFR1-3_5th"/>
</dbReference>
<evidence type="ECO:0000256" key="19">
    <source>
        <dbReference type="ARBA" id="ARBA00023136"/>
    </source>
</evidence>
<keyword evidence="8" id="KW-0037">Angiogenesis</keyword>
<evidence type="ECO:0000256" key="26">
    <source>
        <dbReference type="ARBA" id="ARBA00070972"/>
    </source>
</evidence>
<feature type="domain" description="Ig-like" evidence="34">
    <location>
        <begin position="506"/>
        <end position="627"/>
    </location>
</feature>
<dbReference type="EC" id="2.7.10.1" evidence="3"/>
<dbReference type="InterPro" id="IPR013783">
    <property type="entry name" value="Ig-like_fold"/>
</dbReference>
<evidence type="ECO:0000256" key="4">
    <source>
        <dbReference type="ARBA" id="ARBA00022473"/>
    </source>
</evidence>
<dbReference type="SMART" id="SM00409">
    <property type="entry name" value="IG"/>
    <property type="match status" value="7"/>
</dbReference>
<evidence type="ECO:0000256" key="25">
    <source>
        <dbReference type="ARBA" id="ARBA00051243"/>
    </source>
</evidence>
<accession>A0A8C4J9M2</accession>
<dbReference type="InterPro" id="IPR008266">
    <property type="entry name" value="Tyr_kinase_AS"/>
</dbReference>
<keyword evidence="12" id="KW-0677">Repeat</keyword>
<evidence type="ECO:0000256" key="32">
    <source>
        <dbReference type="SAM" id="MobiDB-lite"/>
    </source>
</evidence>
<evidence type="ECO:0000259" key="34">
    <source>
        <dbReference type="PROSITE" id="PS50835"/>
    </source>
</evidence>
<evidence type="ECO:0000256" key="18">
    <source>
        <dbReference type="ARBA" id="ARBA00022989"/>
    </source>
</evidence>
<feature type="active site" description="Proton acceptor" evidence="27">
    <location>
        <position position="1096"/>
    </location>
</feature>
<dbReference type="FunFam" id="2.60.40.10:FF:001031">
    <property type="entry name" value="Vascular endothelial growth factor receptor 1"/>
    <property type="match status" value="1"/>
</dbReference>
<dbReference type="CDD" id="cd00096">
    <property type="entry name" value="Ig"/>
    <property type="match status" value="1"/>
</dbReference>
<evidence type="ECO:0000256" key="2">
    <source>
        <dbReference type="ARBA" id="ARBA00004251"/>
    </source>
</evidence>
<dbReference type="GO" id="GO:0051094">
    <property type="term" value="P:positive regulation of developmental process"/>
    <property type="evidence" value="ECO:0007669"/>
    <property type="project" value="UniProtKB-ARBA"/>
</dbReference>
<evidence type="ECO:0000256" key="8">
    <source>
        <dbReference type="ARBA" id="ARBA00022657"/>
    </source>
</evidence>
<dbReference type="GO" id="GO:0043235">
    <property type="term" value="C:receptor complex"/>
    <property type="evidence" value="ECO:0007669"/>
    <property type="project" value="TreeGrafter"/>
</dbReference>
<keyword evidence="17 28" id="KW-0067">ATP-binding</keyword>
<keyword evidence="29" id="KW-0479">Metal-binding</keyword>
<evidence type="ECO:0000256" key="31">
    <source>
        <dbReference type="RuleBase" id="RU000311"/>
    </source>
</evidence>
<dbReference type="FunFam" id="2.60.40.10:FF:000934">
    <property type="entry name" value="vascular endothelial growth factor receptor 1"/>
    <property type="match status" value="1"/>
</dbReference>
<reference evidence="35" key="2">
    <citation type="submission" date="2025-09" db="UniProtKB">
        <authorList>
            <consortium name="Ensembl"/>
        </authorList>
    </citation>
    <scope>IDENTIFICATION</scope>
</reference>
<evidence type="ECO:0000256" key="12">
    <source>
        <dbReference type="ARBA" id="ARBA00022737"/>
    </source>
</evidence>
<dbReference type="InterPro" id="IPR041348">
    <property type="entry name" value="VEGFR-2_TMD"/>
</dbReference>
<dbReference type="Gene3D" id="2.60.40.10">
    <property type="entry name" value="Immunoglobulins"/>
    <property type="match status" value="7"/>
</dbReference>
<feature type="compositionally biased region" description="Low complexity" evidence="32">
    <location>
        <begin position="1"/>
        <end position="14"/>
    </location>
</feature>
<dbReference type="Pfam" id="PF22971">
    <property type="entry name" value="Ig_VEGFR-1-like_5th"/>
    <property type="match status" value="1"/>
</dbReference>
<evidence type="ECO:0000256" key="23">
    <source>
        <dbReference type="ARBA" id="ARBA00023180"/>
    </source>
</evidence>
<evidence type="ECO:0000256" key="16">
    <source>
        <dbReference type="ARBA" id="ARBA00022782"/>
    </source>
</evidence>
<feature type="region of interest" description="Disordered" evidence="32">
    <location>
        <begin position="46"/>
        <end position="82"/>
    </location>
</feature>
<feature type="region of interest" description="Disordered" evidence="32">
    <location>
        <begin position="1"/>
        <end position="21"/>
    </location>
</feature>
<evidence type="ECO:0000256" key="13">
    <source>
        <dbReference type="ARBA" id="ARBA00022741"/>
    </source>
</evidence>
<dbReference type="PANTHER" id="PTHR24416">
    <property type="entry name" value="TYROSINE-PROTEIN KINASE RECEPTOR"/>
    <property type="match status" value="1"/>
</dbReference>
<feature type="domain" description="Protein kinase" evidence="33">
    <location>
        <begin position="900"/>
        <end position="1232"/>
    </location>
</feature>
<dbReference type="Pfam" id="PF21339">
    <property type="entry name" value="VEGFR-1-like_Ig-like"/>
    <property type="match status" value="1"/>
</dbReference>
<keyword evidence="24 31" id="KW-0393">Immunoglobulin domain</keyword>
<dbReference type="InterPro" id="IPR001824">
    <property type="entry name" value="Tyr_kinase_rcpt_3_CS"/>
</dbReference>
<keyword evidence="23" id="KW-0325">Glycoprotein</keyword>
<dbReference type="PROSITE" id="PS00107">
    <property type="entry name" value="PROTEIN_KINASE_ATP"/>
    <property type="match status" value="1"/>
</dbReference>
<name>A0A8C4J9M2_DRONO</name>
<organism evidence="35 36">
    <name type="scientific">Dromaius novaehollandiae</name>
    <name type="common">Emu</name>
    <dbReference type="NCBI Taxonomy" id="8790"/>
    <lineage>
        <taxon>Eukaryota</taxon>
        <taxon>Metazoa</taxon>
        <taxon>Chordata</taxon>
        <taxon>Craniata</taxon>
        <taxon>Vertebrata</taxon>
        <taxon>Euteleostomi</taxon>
        <taxon>Archelosauria</taxon>
        <taxon>Archosauria</taxon>
        <taxon>Dinosauria</taxon>
        <taxon>Saurischia</taxon>
        <taxon>Theropoda</taxon>
        <taxon>Coelurosauria</taxon>
        <taxon>Aves</taxon>
        <taxon>Palaeognathae</taxon>
        <taxon>Casuariiformes</taxon>
        <taxon>Dromaiidae</taxon>
        <taxon>Dromaius</taxon>
    </lineage>
</organism>
<dbReference type="GO" id="GO:0006935">
    <property type="term" value="P:chemotaxis"/>
    <property type="evidence" value="ECO:0007669"/>
    <property type="project" value="UniProtKB-KW"/>
</dbReference>
<dbReference type="PROSITE" id="PS50011">
    <property type="entry name" value="PROTEIN_KINASE_DOM"/>
    <property type="match status" value="1"/>
</dbReference>
<evidence type="ECO:0000256" key="28">
    <source>
        <dbReference type="PIRSR" id="PIRSR000615-2"/>
    </source>
</evidence>
<dbReference type="InterPro" id="IPR000719">
    <property type="entry name" value="Prot_kinase_dom"/>
</dbReference>
<dbReference type="OrthoDB" id="10059496at2759"/>
<evidence type="ECO:0000256" key="27">
    <source>
        <dbReference type="PIRSR" id="PIRSR000615-1"/>
    </source>
</evidence>
<evidence type="ECO:0000256" key="22">
    <source>
        <dbReference type="ARBA" id="ARBA00023170"/>
    </source>
</evidence>
<evidence type="ECO:0000256" key="24">
    <source>
        <dbReference type="ARBA" id="ARBA00023319"/>
    </source>
</evidence>
<dbReference type="FunFam" id="2.60.40.10:FF:001014">
    <property type="entry name" value="vascular endothelial growth factor receptor 1"/>
    <property type="match status" value="1"/>
</dbReference>
<keyword evidence="4" id="KW-0217">Developmental protein</keyword>
<dbReference type="SMART" id="SM00219">
    <property type="entry name" value="TyrKc"/>
    <property type="match status" value="1"/>
</dbReference>
<dbReference type="FunFam" id="2.60.40.10:FF:000606">
    <property type="entry name" value="Vascular endothelial growth factor receptor 1"/>
    <property type="match status" value="1"/>
</dbReference>
<feature type="binding site" evidence="29">
    <location>
        <position position="1114"/>
    </location>
    <ligand>
        <name>Mg(2+)</name>
        <dbReference type="ChEBI" id="CHEBI:18420"/>
    </ligand>
</feature>
<dbReference type="InterPro" id="IPR020635">
    <property type="entry name" value="Tyr_kinase_cat_dom"/>
</dbReference>
<feature type="binding site" evidence="28 30">
    <location>
        <position position="934"/>
    </location>
    <ligand>
        <name>ATP</name>
        <dbReference type="ChEBI" id="CHEBI:30616"/>
    </ligand>
</feature>
<keyword evidence="9" id="KW-0808">Transferase</keyword>
<feature type="binding site" evidence="28">
    <location>
        <position position="1100"/>
    </location>
    <ligand>
        <name>ATP</name>
        <dbReference type="ChEBI" id="CHEBI:30616"/>
    </ligand>
</feature>
<comment type="catalytic activity">
    <reaction evidence="25">
        <text>L-tyrosyl-[protein] + ATP = O-phospho-L-tyrosyl-[protein] + ADP + H(+)</text>
        <dbReference type="Rhea" id="RHEA:10596"/>
        <dbReference type="Rhea" id="RHEA-COMP:10136"/>
        <dbReference type="Rhea" id="RHEA-COMP:20101"/>
        <dbReference type="ChEBI" id="CHEBI:15378"/>
        <dbReference type="ChEBI" id="CHEBI:30616"/>
        <dbReference type="ChEBI" id="CHEBI:46858"/>
        <dbReference type="ChEBI" id="CHEBI:61978"/>
        <dbReference type="ChEBI" id="CHEBI:456216"/>
        <dbReference type="EC" id="2.7.10.1"/>
    </reaction>
</comment>
<keyword evidence="13 28" id="KW-0547">Nucleotide-binding</keyword>
<dbReference type="PANTHER" id="PTHR24416:SF390">
    <property type="entry name" value="VASCULAR ENDOTHELIAL GROWTH FACTOR RECEPTOR 1"/>
    <property type="match status" value="1"/>
</dbReference>
<dbReference type="PRINTS" id="PR01832">
    <property type="entry name" value="VEGFRECEPTOR"/>
</dbReference>
<dbReference type="GO" id="GO:0048010">
    <property type="term" value="P:vascular endothelial growth factor receptor signaling pathway"/>
    <property type="evidence" value="ECO:0007669"/>
    <property type="project" value="InterPro"/>
</dbReference>
<dbReference type="FunFam" id="2.60.40.10:FF:000143">
    <property type="entry name" value="Vascular endothelial growth factor receptor 3"/>
    <property type="match status" value="1"/>
</dbReference>
<evidence type="ECO:0000256" key="30">
    <source>
        <dbReference type="PROSITE-ProRule" id="PRU10141"/>
    </source>
</evidence>
<evidence type="ECO:0000256" key="7">
    <source>
        <dbReference type="ARBA" id="ARBA00022553"/>
    </source>
</evidence>
<reference evidence="35" key="1">
    <citation type="submission" date="2025-08" db="UniProtKB">
        <authorList>
            <consortium name="Ensembl"/>
        </authorList>
    </citation>
    <scope>IDENTIFICATION</scope>
</reference>
<keyword evidence="19" id="KW-0472">Membrane</keyword>
<dbReference type="Pfam" id="PF07679">
    <property type="entry name" value="I-set"/>
    <property type="match status" value="2"/>
</dbReference>
<dbReference type="InterPro" id="IPR011009">
    <property type="entry name" value="Kinase-like_dom_sf"/>
</dbReference>
<dbReference type="InterPro" id="IPR001245">
    <property type="entry name" value="Ser-Thr/Tyr_kinase_cat_dom"/>
</dbReference>
<keyword evidence="11" id="KW-0732">Signal</keyword>
<feature type="domain" description="Ig-like" evidence="34">
    <location>
        <begin position="733"/>
        <end position="819"/>
    </location>
</feature>
<comment type="similarity">
    <text evidence="31">Belongs to the protein kinase superfamily. Tyr protein kinase family. CSF-1/PDGF receptor subfamily.</text>
</comment>
<dbReference type="InterPro" id="IPR013151">
    <property type="entry name" value="Immunoglobulin_dom"/>
</dbReference>
<dbReference type="PROSITE" id="PS00109">
    <property type="entry name" value="PROTEIN_KINASE_TYR"/>
    <property type="match status" value="1"/>
</dbReference>
<dbReference type="FunFam" id="1.10.510.10:FF:000077">
    <property type="entry name" value="Vascular endothelial growth factor receptor 2"/>
    <property type="match status" value="1"/>
</dbReference>
<feature type="binding site" evidence="28">
    <location>
        <begin position="907"/>
        <end position="914"/>
    </location>
    <ligand>
        <name>ATP</name>
        <dbReference type="ChEBI" id="CHEBI:30616"/>
    </ligand>
</feature>
<keyword evidence="18" id="KW-1133">Transmembrane helix</keyword>
<dbReference type="Pfam" id="PF13927">
    <property type="entry name" value="Ig_3"/>
    <property type="match status" value="1"/>
</dbReference>
<evidence type="ECO:0000256" key="20">
    <source>
        <dbReference type="ARBA" id="ARBA00023137"/>
    </source>
</evidence>
<proteinExistence type="inferred from homology"/>
<dbReference type="Pfam" id="PF22854">
    <property type="entry name" value="VEGFR1-3_N_Ig-like"/>
    <property type="match status" value="1"/>
</dbReference>
<keyword evidence="22 31" id="KW-0675">Receptor</keyword>
<dbReference type="GO" id="GO:0005886">
    <property type="term" value="C:plasma membrane"/>
    <property type="evidence" value="ECO:0007669"/>
    <property type="project" value="UniProtKB-SubCell"/>
</dbReference>
<dbReference type="InterPro" id="IPR009135">
    <property type="entry name" value="VEGFR1_rcpt"/>
</dbReference>
<dbReference type="GO" id="GO:0005021">
    <property type="term" value="F:vascular endothelial growth factor receptor activity"/>
    <property type="evidence" value="ECO:0007669"/>
    <property type="project" value="InterPro"/>
</dbReference>
<keyword evidence="14" id="KW-0967">Endosome</keyword>
<sequence>MSAGGEAGRAAGRGHSLFRGQGRAGRARGLLDAGPAPRCTVISAAAGGARDGGEPVGAQPAPLPLPRCRRPGKSPALPAGRTMPRRLLSGTVLLGAALLLAGSSSGSKSKVPQLSINGTQHIIQAGQTLNLTCRGEMVHSWSLPETLSKDSKRLKVIKYACGRNGKQSCSSLTLSRTQASDTGNYSCKYPTSAVKKKKESTVYVFINDTGNPFVEMHSDIPKIIHMTVGREMIIPCRVTAPNIAVTLKKIPRETLIPDGKTIIWDNTKGFRIPKATYKFIGLLSCETTLGGHKYSTKYLTHRETNTIFDVQLSTPRLVKLLKGDSLAINCTVTAAWNTRVQMTWSYPGEARKRGSVTQRIDQKNTEANIFYSILIVDRVRDIDKGQYTCHVKSGPSIKSVNTTVLVYDKMFINLKHRRKTALEAVAGRKSYRLSVKVKAFPSPEVLWLKDGLPAAEKCARYMVKDYSLIIKDVAEEDAGNYTVILSIRQWNLSKNLTITLTVNVKPQIYENAVSSFPDPNLYLLSSKQVLTCTVYGIPQPKITWMWYPCRQNHSKTRHGFCSYTEGSFILKAGSSIGNRIQSITERTAVIEGKNKTASTLVVAEARSSGIYSCVAANKVGKAERNVSFIVTDVPNGFHINLEKMPIEGENLILSCSANKFLYKDIAWILPRTVNNQTKAKKSLKKEYSVTLTLTIKNVSLAHSGTYACRARNIYTGKEVLQKKDVTIRAQEAPALLQHLMDQTVNTSNSAMLECQVDGIPEPQISWFKNHEEIQQESGIILGPGSRMLFIERVKEEDEGLYQCIATNLKGSVESAAYVRVQGTSERSNLELITLTCTCVAATLFWLLLTLFIRKLKRPYSSEIKTNYLSIIMDPDEVPLDEQCECLPYDASKWEIARERLKLGKSLGHGAFGKVVQASAFGIKKSPTCRIVAVKMLKEGATASEYKALMTELKILIHIGHHLNIVNLLGACTKNGGPLMVIVEYCKYGNLSNYLKSKRNFFCSNKDSSAQVEPVKEKKDIELVEGKKQRLASVTSSESFASSGFQEDKSLSDMEEDEEDSDEFYKLPLTMEDLISYSFQVARGMEYLSSRKCIHRDLAARNILLSENNVVKICDFGLARDIYKNPDYVRKGDARLPLKWMAPESIFDKIYNTKSDVWSYGVLLWEIFSLGASPYPGVQIDEDFCSRLKEGTRMRAPEQATEEIYQIMLDCWRNNPNDRPRFTELVKKLGDLLQANVQQEGKDYIPLNTIFTTESVFPSAPISLCNENLSVTSSNCGSTENVRYINTFKIKPHQRIKTFEELPIKETFVFDDYQADSGMVLASEELKRFTWTDSKQRRTLFGVKGASRSKESVLPGITKPRSFCSFSCDQLCDSKQRHTYSNTVLEKMKVCHSPPPDYNSVVLYAQPPI</sequence>